<name>A0ABS9Q804_9HYPH</name>
<organism evidence="1 2">
    <name type="scientific">Mesorhizobium retamae</name>
    <dbReference type="NCBI Taxonomy" id="2912854"/>
    <lineage>
        <taxon>Bacteria</taxon>
        <taxon>Pseudomonadati</taxon>
        <taxon>Pseudomonadota</taxon>
        <taxon>Alphaproteobacteria</taxon>
        <taxon>Hyphomicrobiales</taxon>
        <taxon>Phyllobacteriaceae</taxon>
        <taxon>Mesorhizobium</taxon>
    </lineage>
</organism>
<accession>A0ABS9Q804</accession>
<dbReference type="SUPFAM" id="SSF52266">
    <property type="entry name" value="SGNH hydrolase"/>
    <property type="match status" value="1"/>
</dbReference>
<evidence type="ECO:0000313" key="2">
    <source>
        <dbReference type="Proteomes" id="UP001201701"/>
    </source>
</evidence>
<evidence type="ECO:0000313" key="1">
    <source>
        <dbReference type="EMBL" id="MCG7503554.1"/>
    </source>
</evidence>
<keyword evidence="2" id="KW-1185">Reference proteome</keyword>
<gene>
    <name evidence="1" type="ORF">L4923_00825</name>
</gene>
<protein>
    <recommendedName>
        <fullName evidence="3">SGNH hydrolase-type esterase domain-containing protein</fullName>
    </recommendedName>
</protein>
<dbReference type="Gene3D" id="3.40.50.1110">
    <property type="entry name" value="SGNH hydrolase"/>
    <property type="match status" value="1"/>
</dbReference>
<evidence type="ECO:0008006" key="3">
    <source>
        <dbReference type="Google" id="ProtNLM"/>
    </source>
</evidence>
<proteinExistence type="predicted"/>
<dbReference type="Proteomes" id="UP001201701">
    <property type="component" value="Unassembled WGS sequence"/>
</dbReference>
<reference evidence="1 2" key="1">
    <citation type="submission" date="2022-02" db="EMBL/GenBank/DDBJ databases">
        <title>Draft genome sequence of Mezorhizobium retamae strain IRAMC:0171 isolated from Retama raetam nodules.</title>
        <authorList>
            <person name="Bengaied R."/>
            <person name="Sbissi I."/>
            <person name="Huber K."/>
            <person name="Ghodbane F."/>
            <person name="Nouioui I."/>
            <person name="Tarhouni M."/>
            <person name="Gtari M."/>
        </authorList>
    </citation>
    <scope>NUCLEOTIDE SEQUENCE [LARGE SCALE GENOMIC DNA]</scope>
    <source>
        <strain evidence="1 2">IRAMC:0171</strain>
    </source>
</reference>
<dbReference type="InterPro" id="IPR036514">
    <property type="entry name" value="SGNH_hydro_sf"/>
</dbReference>
<dbReference type="RefSeq" id="WP_239361252.1">
    <property type="nucleotide sequence ID" value="NZ_JAKREW010000001.1"/>
</dbReference>
<comment type="caution">
    <text evidence="1">The sequence shown here is derived from an EMBL/GenBank/DDBJ whole genome shotgun (WGS) entry which is preliminary data.</text>
</comment>
<dbReference type="EMBL" id="JAKREW010000001">
    <property type="protein sequence ID" value="MCG7503554.1"/>
    <property type="molecule type" value="Genomic_DNA"/>
</dbReference>
<sequence length="330" mass="36499">MVAKKPQSPPISLAELRKRCKEASLTEQELTDYFLVDEERSKPFSPALKFNEELVDVGRARLSPEAISALYAEATRAQTPLPKKPRRLTTTHLRAARTKLLAEGDSWFNLPDFIYPKTAIDVLGSDFDVSNIALWGDELEAMVKAKQYRQPLRSGLFGHFLFSGGGNDVLGSIPAYVKPRKSGDTDPAHATDYIKSTFSQKISQMMGFYRTLADDTRDAASGRVVLYVHGYADAIPRKGGHYLGGPLKALGFDSDDHAPLCRAIVAKMVDLFNVALQSFAQSTAHVVYNDLRPAMTERDWYRDEIHPKASGAKKIAKVLSDAIHANTPMA</sequence>